<dbReference type="PANTHER" id="PTHR33375:SF1">
    <property type="entry name" value="CHROMOSOME-PARTITIONING PROTEIN PARB-RELATED"/>
    <property type="match status" value="1"/>
</dbReference>
<dbReference type="Pfam" id="PF23552">
    <property type="entry name" value="ParB_C"/>
    <property type="match status" value="1"/>
</dbReference>
<evidence type="ECO:0000256" key="4">
    <source>
        <dbReference type="SAM" id="MobiDB-lite"/>
    </source>
</evidence>
<name>A0ABS4T4F0_9MICC</name>
<feature type="compositionally biased region" description="Low complexity" evidence="4">
    <location>
        <begin position="84"/>
        <end position="96"/>
    </location>
</feature>
<dbReference type="InterPro" id="IPR003115">
    <property type="entry name" value="ParB_N"/>
</dbReference>
<dbReference type="InterPro" id="IPR057240">
    <property type="entry name" value="ParB_dimer_C"/>
</dbReference>
<evidence type="ECO:0000259" key="5">
    <source>
        <dbReference type="SMART" id="SM00470"/>
    </source>
</evidence>
<feature type="compositionally biased region" description="Polar residues" evidence="4">
    <location>
        <begin position="105"/>
        <end position="115"/>
    </location>
</feature>
<organism evidence="6 7">
    <name type="scientific">Nesterenkonia lacusekhoensis</name>
    <dbReference type="NCBI Taxonomy" id="150832"/>
    <lineage>
        <taxon>Bacteria</taxon>
        <taxon>Bacillati</taxon>
        <taxon>Actinomycetota</taxon>
        <taxon>Actinomycetes</taxon>
        <taxon>Micrococcales</taxon>
        <taxon>Micrococcaceae</taxon>
        <taxon>Nesterenkonia</taxon>
    </lineage>
</organism>
<evidence type="ECO:0000313" key="6">
    <source>
        <dbReference type="EMBL" id="MBP2319336.1"/>
    </source>
</evidence>
<dbReference type="InterPro" id="IPR036086">
    <property type="entry name" value="ParB/Sulfiredoxin_sf"/>
</dbReference>
<dbReference type="InterPro" id="IPR050336">
    <property type="entry name" value="Chromosome_partition/occlusion"/>
</dbReference>
<comment type="similarity">
    <text evidence="1">Belongs to the ParB family.</text>
</comment>
<dbReference type="Gene3D" id="1.10.10.2830">
    <property type="match status" value="1"/>
</dbReference>
<feature type="compositionally biased region" description="Polar residues" evidence="4">
    <location>
        <begin position="149"/>
        <end position="166"/>
    </location>
</feature>
<evidence type="ECO:0000256" key="2">
    <source>
        <dbReference type="ARBA" id="ARBA00022829"/>
    </source>
</evidence>
<evidence type="ECO:0000313" key="7">
    <source>
        <dbReference type="Proteomes" id="UP001519331"/>
    </source>
</evidence>
<dbReference type="CDD" id="cd16393">
    <property type="entry name" value="SPO0J_N"/>
    <property type="match status" value="1"/>
</dbReference>
<dbReference type="EMBL" id="JAGINX010000001">
    <property type="protein sequence ID" value="MBP2319336.1"/>
    <property type="molecule type" value="Genomic_DNA"/>
</dbReference>
<keyword evidence="2" id="KW-0159">Chromosome partition</keyword>
<sequence>MAERKRRGLGRGLGALINTDAEEEEVSGAAAQVAAESEQTATDQMVESAAALEERAKGVASRPKKGTVPRETTQQERETGGSGESADAPAPAAAGGRPIDVFFSAKSNIGTQTVSRETRDAAAKSSSVPRTRTAAKGKRAEMPDVLGQRRSSAPSAGSAEQPTSGSAAEDAVIAPAPQQAEDHSWTDAVSRETGGAVDGAEFRSLPVASIQPNSRQPRTEFDEEDMAELVHSVREIGVLQPIVVRPLGDDTYELVMGERRWRASKVAERETIPAIVRSTKDDDLLRDALLENIHRSELNPLEEAAAYRQLLDDFSCTQDELSTKIGRSRPQISNTLRLMKLPPTVQRRVAAGVLSSGHARALLGLQDDEQIEELAARIVAEGLSVRATEEAVTLINQGEKQQKASRDTKETPQTARQQQLAELSDALIDRLDTQVKISLGAKKGRISIDFASMDDLHRLMELIGNR</sequence>
<dbReference type="NCBIfam" id="TIGR00180">
    <property type="entry name" value="parB_part"/>
    <property type="match status" value="1"/>
</dbReference>
<dbReference type="SUPFAM" id="SSF109709">
    <property type="entry name" value="KorB DNA-binding domain-like"/>
    <property type="match status" value="1"/>
</dbReference>
<dbReference type="Pfam" id="PF02195">
    <property type="entry name" value="ParB_N"/>
    <property type="match status" value="1"/>
</dbReference>
<dbReference type="Gene3D" id="3.90.1530.30">
    <property type="match status" value="1"/>
</dbReference>
<dbReference type="SUPFAM" id="SSF110849">
    <property type="entry name" value="ParB/Sulfiredoxin"/>
    <property type="match status" value="1"/>
</dbReference>
<dbReference type="Pfam" id="PF17762">
    <property type="entry name" value="HTH_ParB"/>
    <property type="match status" value="1"/>
</dbReference>
<dbReference type="Proteomes" id="UP001519331">
    <property type="component" value="Unassembled WGS sequence"/>
</dbReference>
<dbReference type="SMART" id="SM00470">
    <property type="entry name" value="ParB"/>
    <property type="match status" value="1"/>
</dbReference>
<gene>
    <name evidence="6" type="ORF">JOF45_002355</name>
</gene>
<dbReference type="RefSeq" id="WP_210050417.1">
    <property type="nucleotide sequence ID" value="NZ_JAGINX010000001.1"/>
</dbReference>
<evidence type="ECO:0000256" key="3">
    <source>
        <dbReference type="ARBA" id="ARBA00023125"/>
    </source>
</evidence>
<evidence type="ECO:0000256" key="1">
    <source>
        <dbReference type="ARBA" id="ARBA00006295"/>
    </source>
</evidence>
<keyword evidence="3" id="KW-0238">DNA-binding</keyword>
<feature type="region of interest" description="Disordered" evidence="4">
    <location>
        <begin position="1"/>
        <end position="221"/>
    </location>
</feature>
<proteinExistence type="inferred from homology"/>
<dbReference type="InterPro" id="IPR004437">
    <property type="entry name" value="ParB/RepB/Spo0J"/>
</dbReference>
<dbReference type="PANTHER" id="PTHR33375">
    <property type="entry name" value="CHROMOSOME-PARTITIONING PROTEIN PARB-RELATED"/>
    <property type="match status" value="1"/>
</dbReference>
<reference evidence="6 7" key="1">
    <citation type="submission" date="2021-03" db="EMBL/GenBank/DDBJ databases">
        <title>Sequencing the genomes of 1000 actinobacteria strains.</title>
        <authorList>
            <person name="Klenk H.-P."/>
        </authorList>
    </citation>
    <scope>NUCLEOTIDE SEQUENCE [LARGE SCALE GENOMIC DNA]</scope>
    <source>
        <strain evidence="6 7">DSM 12544</strain>
    </source>
</reference>
<accession>A0ABS4T4F0</accession>
<feature type="domain" description="ParB-like N-terminal" evidence="5">
    <location>
        <begin position="203"/>
        <end position="293"/>
    </location>
</feature>
<keyword evidence="7" id="KW-1185">Reference proteome</keyword>
<comment type="caution">
    <text evidence="6">The sequence shown here is derived from an EMBL/GenBank/DDBJ whole genome shotgun (WGS) entry which is preliminary data.</text>
</comment>
<protein>
    <submittedName>
        <fullName evidence="6">ParB family chromosome partitioning protein</fullName>
    </submittedName>
</protein>
<dbReference type="InterPro" id="IPR041468">
    <property type="entry name" value="HTH_ParB/Spo0J"/>
</dbReference>